<dbReference type="AlphaFoldDB" id="A0A423XKW1"/>
<dbReference type="InParanoid" id="A0A423XKW1"/>
<gene>
    <name evidence="2" type="ORF">VPNG_01210</name>
</gene>
<evidence type="ECO:0000256" key="1">
    <source>
        <dbReference type="SAM" id="SignalP"/>
    </source>
</evidence>
<protein>
    <submittedName>
        <fullName evidence="2">Uncharacterized protein</fullName>
    </submittedName>
</protein>
<keyword evidence="3" id="KW-1185">Reference proteome</keyword>
<dbReference type="Proteomes" id="UP000285146">
    <property type="component" value="Unassembled WGS sequence"/>
</dbReference>
<proteinExistence type="predicted"/>
<dbReference type="OrthoDB" id="5419105at2759"/>
<reference evidence="2 3" key="1">
    <citation type="submission" date="2015-09" db="EMBL/GenBank/DDBJ databases">
        <title>Host preference determinants of Valsa canker pathogens revealed by comparative genomics.</title>
        <authorList>
            <person name="Yin Z."/>
            <person name="Huang L."/>
        </authorList>
    </citation>
    <scope>NUCLEOTIDE SEQUENCE [LARGE SCALE GENOMIC DNA]</scope>
    <source>
        <strain evidence="2 3">SXYLt</strain>
    </source>
</reference>
<feature type="signal peptide" evidence="1">
    <location>
        <begin position="1"/>
        <end position="24"/>
    </location>
</feature>
<feature type="chain" id="PRO_5019473915" evidence="1">
    <location>
        <begin position="25"/>
        <end position="325"/>
    </location>
</feature>
<keyword evidence="1" id="KW-0732">Signal</keyword>
<sequence length="325" mass="36414">MKAMYRFPLLIGFAALLLGIGIKCHPLETSVDLGWRHERTNILSEWQKTYDLTTGDCPSYFGNIAGDHVTPAPTCQQFCLDLSQNDTGSKCVPPTLTQEQAESQGLLYIDSLGDHWTPGRCFCGSVDATSLLKRQTKQPPDITQYGYKMTSSGTTDDPIPGTQLWTITSDASRRSDKLVDQFGWSKGRNVLFVKLAYNDDDGTPNRFKLRDIAVGWYNAKASDSLADLKIIYIETVMEPTTIVAMEEVRDRLLGPGHWTDELTIIANSPDANVRWAYSRLMGTKFGAGFSQMLNEYAVFKDKSRYIVSFDLGGGNYFMDLRMVLY</sequence>
<evidence type="ECO:0000313" key="2">
    <source>
        <dbReference type="EMBL" id="ROW16989.1"/>
    </source>
</evidence>
<organism evidence="2 3">
    <name type="scientific">Cytospora leucostoma</name>
    <dbReference type="NCBI Taxonomy" id="1230097"/>
    <lineage>
        <taxon>Eukaryota</taxon>
        <taxon>Fungi</taxon>
        <taxon>Dikarya</taxon>
        <taxon>Ascomycota</taxon>
        <taxon>Pezizomycotina</taxon>
        <taxon>Sordariomycetes</taxon>
        <taxon>Sordariomycetidae</taxon>
        <taxon>Diaporthales</taxon>
        <taxon>Cytosporaceae</taxon>
        <taxon>Cytospora</taxon>
    </lineage>
</organism>
<evidence type="ECO:0000313" key="3">
    <source>
        <dbReference type="Proteomes" id="UP000285146"/>
    </source>
</evidence>
<accession>A0A423XKW1</accession>
<dbReference type="EMBL" id="LKEB01000003">
    <property type="protein sequence ID" value="ROW16989.1"/>
    <property type="molecule type" value="Genomic_DNA"/>
</dbReference>
<comment type="caution">
    <text evidence="2">The sequence shown here is derived from an EMBL/GenBank/DDBJ whole genome shotgun (WGS) entry which is preliminary data.</text>
</comment>
<name>A0A423XKW1_9PEZI</name>